<accession>A0ABM3FK20</accession>
<organism evidence="2 3">
    <name type="scientific">Neodiprion lecontei</name>
    <name type="common">Redheaded pine sawfly</name>
    <dbReference type="NCBI Taxonomy" id="441921"/>
    <lineage>
        <taxon>Eukaryota</taxon>
        <taxon>Metazoa</taxon>
        <taxon>Ecdysozoa</taxon>
        <taxon>Arthropoda</taxon>
        <taxon>Hexapoda</taxon>
        <taxon>Insecta</taxon>
        <taxon>Pterygota</taxon>
        <taxon>Neoptera</taxon>
        <taxon>Endopterygota</taxon>
        <taxon>Hymenoptera</taxon>
        <taxon>Tenthredinoidea</taxon>
        <taxon>Diprionidae</taxon>
        <taxon>Diprioninae</taxon>
        <taxon>Neodiprion</taxon>
    </lineage>
</organism>
<evidence type="ECO:0000313" key="2">
    <source>
        <dbReference type="Proteomes" id="UP000829291"/>
    </source>
</evidence>
<feature type="region of interest" description="Disordered" evidence="1">
    <location>
        <begin position="269"/>
        <end position="288"/>
    </location>
</feature>
<feature type="compositionally biased region" description="Basic and acidic residues" evidence="1">
    <location>
        <begin position="56"/>
        <end position="66"/>
    </location>
</feature>
<proteinExistence type="predicted"/>
<feature type="region of interest" description="Disordered" evidence="1">
    <location>
        <begin position="161"/>
        <end position="212"/>
    </location>
</feature>
<feature type="region of interest" description="Disordered" evidence="1">
    <location>
        <begin position="232"/>
        <end position="261"/>
    </location>
</feature>
<name>A0ABM3FK20_NEOLC</name>
<sequence length="288" mass="31288">MQSTRSDIENNYTDQELLEILEGFENTELGSIMLNEWPTAGLVPLSSLEVEANLPDTRKSPSKRESSFAPAPEVTELASNPVPPTDQDSSFAALEVTEPVRKPLLLRTRSSSSAAIGGTGPASKLSFQTTGNSLNAALDAMAKNERVTEPVALKPLSLKVQNSQYEPVEHTDSTPEPLPPKERNPWPAPTVIEAGTSSERSQSLHQEESSCTAVVNEAAAVAKPGCPLSFQESTSAVQKSPEPEPSSSRQKLHQQPCYGRPRKIQKVAKNRKIFHSPSPPPPILRNFY</sequence>
<dbReference type="RefSeq" id="XP_046588364.1">
    <property type="nucleotide sequence ID" value="XM_046732408.1"/>
</dbReference>
<dbReference type="GeneID" id="107222250"/>
<dbReference type="Proteomes" id="UP000829291">
    <property type="component" value="Chromosome 2"/>
</dbReference>
<protein>
    <submittedName>
        <fullName evidence="3">Uncharacterized protein LOC107222250 isoform X1</fullName>
    </submittedName>
</protein>
<evidence type="ECO:0000256" key="1">
    <source>
        <dbReference type="SAM" id="MobiDB-lite"/>
    </source>
</evidence>
<gene>
    <name evidence="3" type="primary">LOC107222250</name>
</gene>
<feature type="compositionally biased region" description="Basic and acidic residues" evidence="1">
    <location>
        <begin position="167"/>
        <end position="184"/>
    </location>
</feature>
<feature type="region of interest" description="Disordered" evidence="1">
    <location>
        <begin position="54"/>
        <end position="95"/>
    </location>
</feature>
<evidence type="ECO:0000313" key="3">
    <source>
        <dbReference type="RefSeq" id="XP_046588364.1"/>
    </source>
</evidence>
<feature type="compositionally biased region" description="Polar residues" evidence="1">
    <location>
        <begin position="195"/>
        <end position="212"/>
    </location>
</feature>
<reference evidence="3" key="1">
    <citation type="submission" date="2025-08" db="UniProtKB">
        <authorList>
            <consortium name="RefSeq"/>
        </authorList>
    </citation>
    <scope>IDENTIFICATION</scope>
    <source>
        <tissue evidence="3">Thorax and Abdomen</tissue>
    </source>
</reference>
<feature type="compositionally biased region" description="Pro residues" evidence="1">
    <location>
        <begin position="277"/>
        <end position="288"/>
    </location>
</feature>
<keyword evidence="2" id="KW-1185">Reference proteome</keyword>